<name>A0A439D676_9PEZI</name>
<dbReference type="InterPro" id="IPR016142">
    <property type="entry name" value="Citrate_synth-like_lrg_a-sub"/>
</dbReference>
<proteinExistence type="predicted"/>
<dbReference type="PANTHER" id="PTHR42871">
    <property type="entry name" value="CITRATE SYNTHASE"/>
    <property type="match status" value="1"/>
</dbReference>
<dbReference type="GO" id="GO:0046912">
    <property type="term" value="F:acyltransferase activity, acyl groups converted into alkyl on transfer"/>
    <property type="evidence" value="ECO:0007669"/>
    <property type="project" value="InterPro"/>
</dbReference>
<keyword evidence="2" id="KW-1185">Reference proteome</keyword>
<dbReference type="EMBL" id="RYZI01000134">
    <property type="protein sequence ID" value="RWA09912.1"/>
    <property type="molecule type" value="Genomic_DNA"/>
</dbReference>
<sequence>MASDTAPKVNGANGVGAVKKPEGDVLHIIDSRTRQHYTVDVHHNSINATDLKAIKAPKDEEHPEYQNEQGLRVFDPGYSNTLVSESKITYIDGLEGTIQYRGYSIHDIIGKKKFADLSYLLIWGSWPSAEEAQKYQQRLNDVPVISENVLNVIRSFPKNGSIIGMMIAGLSALQSDDMDAIPAHAAKNLYLGQPKNVDEQVIRVLSSLSMITAAAYCHASGKTFTPPRKDFSYVQNFMLMTGLVDESTGEPNPRYVDVIERLWTTVADHEMTC</sequence>
<protein>
    <recommendedName>
        <fullName evidence="3">Citrate synthase</fullName>
    </recommendedName>
</protein>
<dbReference type="Proteomes" id="UP000286045">
    <property type="component" value="Unassembled WGS sequence"/>
</dbReference>
<dbReference type="AlphaFoldDB" id="A0A439D676"/>
<dbReference type="STRING" id="363999.A0A439D676"/>
<dbReference type="InterPro" id="IPR036969">
    <property type="entry name" value="Citrate_synthase_sf"/>
</dbReference>
<organism evidence="1 2">
    <name type="scientific">Xylaria grammica</name>
    <dbReference type="NCBI Taxonomy" id="363999"/>
    <lineage>
        <taxon>Eukaryota</taxon>
        <taxon>Fungi</taxon>
        <taxon>Dikarya</taxon>
        <taxon>Ascomycota</taxon>
        <taxon>Pezizomycotina</taxon>
        <taxon>Sordariomycetes</taxon>
        <taxon>Xylariomycetidae</taxon>
        <taxon>Xylariales</taxon>
        <taxon>Xylariaceae</taxon>
        <taxon>Xylaria</taxon>
    </lineage>
</organism>
<reference evidence="1 2" key="1">
    <citation type="submission" date="2018-12" db="EMBL/GenBank/DDBJ databases">
        <title>Draft genome sequence of Xylaria grammica IHI A82.</title>
        <authorList>
            <person name="Buettner E."/>
            <person name="Kellner H."/>
        </authorList>
    </citation>
    <scope>NUCLEOTIDE SEQUENCE [LARGE SCALE GENOMIC DNA]</scope>
    <source>
        <strain evidence="1 2">IHI A82</strain>
    </source>
</reference>
<gene>
    <name evidence="1" type="ORF">EKO27_g5173</name>
</gene>
<dbReference type="Pfam" id="PF00285">
    <property type="entry name" value="Citrate_synt"/>
    <property type="match status" value="1"/>
</dbReference>
<accession>A0A439D676</accession>
<evidence type="ECO:0000313" key="2">
    <source>
        <dbReference type="Proteomes" id="UP000286045"/>
    </source>
</evidence>
<dbReference type="PANTHER" id="PTHR42871:SF1">
    <property type="entry name" value="CITRATE SYNTHASE"/>
    <property type="match status" value="1"/>
</dbReference>
<comment type="caution">
    <text evidence="1">The sequence shown here is derived from an EMBL/GenBank/DDBJ whole genome shotgun (WGS) entry which is preliminary data.</text>
</comment>
<dbReference type="InterPro" id="IPR002020">
    <property type="entry name" value="Citrate_synthase"/>
</dbReference>
<evidence type="ECO:0000313" key="1">
    <source>
        <dbReference type="EMBL" id="RWA09912.1"/>
    </source>
</evidence>
<evidence type="ECO:0008006" key="3">
    <source>
        <dbReference type="Google" id="ProtNLM"/>
    </source>
</evidence>
<dbReference type="SUPFAM" id="SSF48256">
    <property type="entry name" value="Citrate synthase"/>
    <property type="match status" value="1"/>
</dbReference>
<dbReference type="Gene3D" id="1.10.580.10">
    <property type="entry name" value="Citrate Synthase, domain 1"/>
    <property type="match status" value="1"/>
</dbReference>